<evidence type="ECO:0000313" key="6">
    <source>
        <dbReference type="Proteomes" id="UP000281553"/>
    </source>
</evidence>
<dbReference type="EMBL" id="UYRU01064555">
    <property type="protein sequence ID" value="VDN16073.1"/>
    <property type="molecule type" value="Genomic_DNA"/>
</dbReference>
<reference evidence="5 6" key="1">
    <citation type="submission" date="2018-11" db="EMBL/GenBank/DDBJ databases">
        <authorList>
            <consortium name="Pathogen Informatics"/>
        </authorList>
    </citation>
    <scope>NUCLEOTIDE SEQUENCE [LARGE SCALE GENOMIC DNA]</scope>
</reference>
<keyword evidence="4" id="KW-0812">Transmembrane</keyword>
<dbReference type="Proteomes" id="UP000281553">
    <property type="component" value="Unassembled WGS sequence"/>
</dbReference>
<dbReference type="PANTHER" id="PTHR10117">
    <property type="entry name" value="TRANSIENT RECEPTOR POTENTIAL CHANNEL"/>
    <property type="match status" value="1"/>
</dbReference>
<protein>
    <submittedName>
        <fullName evidence="5">Uncharacterized protein</fullName>
    </submittedName>
</protein>
<accession>A0A3P7LYF2</accession>
<keyword evidence="3" id="KW-0407">Ion channel</keyword>
<evidence type="ECO:0000313" key="5">
    <source>
        <dbReference type="EMBL" id="VDN16073.1"/>
    </source>
</evidence>
<keyword evidence="6" id="KW-1185">Reference proteome</keyword>
<dbReference type="AlphaFoldDB" id="A0A3P7LYF2"/>
<evidence type="ECO:0000256" key="2">
    <source>
        <dbReference type="ARBA" id="ARBA00023065"/>
    </source>
</evidence>
<keyword evidence="4" id="KW-1133">Transmembrane helix</keyword>
<sequence>MTSLWYDQLPGWRKHHPIVKLLFCIAIVMALPLLAVIYLIHPRGSVGRFLRSPMIKFVNHSASIAIFLVLLLIASTDGQSIKALEQRQKTRGPDPNRIELLILWWVAETTPSLRTGMPTSVRSADQMVEAAAWELSNAMQETVKLP</sequence>
<feature type="transmembrane region" description="Helical" evidence="4">
    <location>
        <begin position="21"/>
        <end position="41"/>
    </location>
</feature>
<evidence type="ECO:0000256" key="3">
    <source>
        <dbReference type="ARBA" id="ARBA00023303"/>
    </source>
</evidence>
<gene>
    <name evidence="5" type="ORF">DILT_LOCUS11904</name>
</gene>
<proteinExistence type="predicted"/>
<dbReference type="GO" id="GO:0034703">
    <property type="term" value="C:cation channel complex"/>
    <property type="evidence" value="ECO:0007669"/>
    <property type="project" value="TreeGrafter"/>
</dbReference>
<dbReference type="GO" id="GO:0070679">
    <property type="term" value="F:inositol 1,4,5 trisphosphate binding"/>
    <property type="evidence" value="ECO:0007669"/>
    <property type="project" value="TreeGrafter"/>
</dbReference>
<keyword evidence="4" id="KW-0472">Membrane</keyword>
<keyword evidence="1" id="KW-0813">Transport</keyword>
<dbReference type="PANTHER" id="PTHR10117:SF54">
    <property type="entry name" value="TRANSIENT RECEPTOR POTENTIAL-GAMMA PROTEIN"/>
    <property type="match status" value="1"/>
</dbReference>
<evidence type="ECO:0000256" key="1">
    <source>
        <dbReference type="ARBA" id="ARBA00022448"/>
    </source>
</evidence>
<dbReference type="GO" id="GO:0015279">
    <property type="term" value="F:store-operated calcium channel activity"/>
    <property type="evidence" value="ECO:0007669"/>
    <property type="project" value="TreeGrafter"/>
</dbReference>
<name>A0A3P7LYF2_DIBLA</name>
<dbReference type="GO" id="GO:0005886">
    <property type="term" value="C:plasma membrane"/>
    <property type="evidence" value="ECO:0007669"/>
    <property type="project" value="TreeGrafter"/>
</dbReference>
<keyword evidence="2" id="KW-0406">Ion transport</keyword>
<evidence type="ECO:0000256" key="4">
    <source>
        <dbReference type="SAM" id="Phobius"/>
    </source>
</evidence>
<dbReference type="GO" id="GO:0051480">
    <property type="term" value="P:regulation of cytosolic calcium ion concentration"/>
    <property type="evidence" value="ECO:0007669"/>
    <property type="project" value="TreeGrafter"/>
</dbReference>
<dbReference type="OrthoDB" id="2373987at2759"/>
<feature type="transmembrane region" description="Helical" evidence="4">
    <location>
        <begin position="61"/>
        <end position="81"/>
    </location>
</feature>
<dbReference type="InterPro" id="IPR002153">
    <property type="entry name" value="TRPC_channel"/>
</dbReference>
<organism evidence="5 6">
    <name type="scientific">Dibothriocephalus latus</name>
    <name type="common">Fish tapeworm</name>
    <name type="synonym">Diphyllobothrium latum</name>
    <dbReference type="NCBI Taxonomy" id="60516"/>
    <lineage>
        <taxon>Eukaryota</taxon>
        <taxon>Metazoa</taxon>
        <taxon>Spiralia</taxon>
        <taxon>Lophotrochozoa</taxon>
        <taxon>Platyhelminthes</taxon>
        <taxon>Cestoda</taxon>
        <taxon>Eucestoda</taxon>
        <taxon>Diphyllobothriidea</taxon>
        <taxon>Diphyllobothriidae</taxon>
        <taxon>Dibothriocephalus</taxon>
    </lineage>
</organism>